<evidence type="ECO:0000256" key="1">
    <source>
        <dbReference type="SAM" id="MobiDB-lite"/>
    </source>
</evidence>
<organism evidence="3 4">
    <name type="scientific">Lachnellula cervina</name>
    <dbReference type="NCBI Taxonomy" id="1316786"/>
    <lineage>
        <taxon>Eukaryota</taxon>
        <taxon>Fungi</taxon>
        <taxon>Dikarya</taxon>
        <taxon>Ascomycota</taxon>
        <taxon>Pezizomycotina</taxon>
        <taxon>Leotiomycetes</taxon>
        <taxon>Helotiales</taxon>
        <taxon>Lachnaceae</taxon>
        <taxon>Lachnellula</taxon>
    </lineage>
</organism>
<dbReference type="OrthoDB" id="2110578at2759"/>
<comment type="caution">
    <text evidence="3">The sequence shown here is derived from an EMBL/GenBank/DDBJ whole genome shotgun (WGS) entry which is preliminary data.</text>
</comment>
<name>A0A7D8YJ21_9HELO</name>
<reference evidence="3 4" key="1">
    <citation type="submission" date="2018-05" db="EMBL/GenBank/DDBJ databases">
        <title>Whole genome sequencing for identification of molecular markers to develop diagnostic detection tools for the regulated plant pathogen Lachnellula willkommii.</title>
        <authorList>
            <person name="Giroux E."/>
            <person name="Bilodeau G."/>
        </authorList>
    </citation>
    <scope>NUCLEOTIDE SEQUENCE [LARGE SCALE GENOMIC DNA]</scope>
    <source>
        <strain evidence="3 4">CBS 625.97</strain>
    </source>
</reference>
<keyword evidence="4" id="KW-1185">Reference proteome</keyword>
<keyword evidence="2" id="KW-0732">Signal</keyword>
<feature type="signal peptide" evidence="2">
    <location>
        <begin position="1"/>
        <end position="19"/>
    </location>
</feature>
<feature type="compositionally biased region" description="Low complexity" evidence="1">
    <location>
        <begin position="265"/>
        <end position="285"/>
    </location>
</feature>
<feature type="chain" id="PRO_5028949439" description="Secreted protein" evidence="2">
    <location>
        <begin position="20"/>
        <end position="308"/>
    </location>
</feature>
<dbReference type="EMBL" id="QGMG01000887">
    <property type="protein sequence ID" value="TVY51170.1"/>
    <property type="molecule type" value="Genomic_DNA"/>
</dbReference>
<dbReference type="Proteomes" id="UP000481288">
    <property type="component" value="Unassembled WGS sequence"/>
</dbReference>
<evidence type="ECO:0000256" key="2">
    <source>
        <dbReference type="SAM" id="SignalP"/>
    </source>
</evidence>
<evidence type="ECO:0000313" key="4">
    <source>
        <dbReference type="Proteomes" id="UP000481288"/>
    </source>
</evidence>
<accession>A0A7D8YJ21</accession>
<sequence>MFFKTITAAAAVLAAGVAADGRPSNTSICDYYTTALLKNNTAANQLTLLTLVVNTAVIDTKPNVGIAVPGILAKGTYNGTAVNLAPYFNGGLSSTNTGGSVGRSVNFLDGGGAAPLMKNMAATDNTSNQYTLLTHLYEYFGVLLGCSMQGGGDYPAYTGDESMYTVHQFMDLSAAEVGYFIQQVAMSAASFGVAQDDLMVVGTALTSTFDVKCAPPTAVIKAQGPQLQSICIDSTCALAVNSTCDVYNGTIVKPAVANATLDGNTTASSTASSTTKPSSSSTSTSKSGAVVVSMSFAAVFGGLAALLL</sequence>
<protein>
    <recommendedName>
        <fullName evidence="5">Secreted protein</fullName>
    </recommendedName>
</protein>
<evidence type="ECO:0000313" key="3">
    <source>
        <dbReference type="EMBL" id="TVY51170.1"/>
    </source>
</evidence>
<feature type="region of interest" description="Disordered" evidence="1">
    <location>
        <begin position="264"/>
        <end position="285"/>
    </location>
</feature>
<gene>
    <name evidence="3" type="ORF">LCER1_G008785</name>
</gene>
<evidence type="ECO:0008006" key="5">
    <source>
        <dbReference type="Google" id="ProtNLM"/>
    </source>
</evidence>
<dbReference type="AlphaFoldDB" id="A0A7D8YJ21"/>
<proteinExistence type="predicted"/>